<dbReference type="InterPro" id="IPR023198">
    <property type="entry name" value="PGP-like_dom2"/>
</dbReference>
<dbReference type="PRINTS" id="PR00413">
    <property type="entry name" value="HADHALOGNASE"/>
</dbReference>
<keyword evidence="7" id="KW-0119">Carbohydrate metabolism</keyword>
<dbReference type="InterPro" id="IPR036412">
    <property type="entry name" value="HAD-like_sf"/>
</dbReference>
<dbReference type="Proteomes" id="UP001081467">
    <property type="component" value="Unassembled WGS sequence"/>
</dbReference>
<dbReference type="NCBIfam" id="TIGR01509">
    <property type="entry name" value="HAD-SF-IA-v3"/>
    <property type="match status" value="1"/>
</dbReference>
<reference evidence="11" key="1">
    <citation type="submission" date="2022-09" db="EMBL/GenBank/DDBJ databases">
        <title>Diversity of Dellaglioa algida.</title>
        <authorList>
            <person name="Matthias E."/>
            <person name="Werum V."/>
        </authorList>
    </citation>
    <scope>NUCLEOTIDE SEQUENCE</scope>
    <source>
        <strain evidence="11">TMW 2.2523</strain>
    </source>
</reference>
<dbReference type="NCBIfam" id="TIGR01990">
    <property type="entry name" value="bPGM"/>
    <property type="match status" value="1"/>
</dbReference>
<keyword evidence="5" id="KW-0460">Magnesium</keyword>
<dbReference type="PANTHER" id="PTHR46193:SF18">
    <property type="entry name" value="HEXITOL PHOSPHATASE B"/>
    <property type="match status" value="1"/>
</dbReference>
<dbReference type="InterPro" id="IPR051600">
    <property type="entry name" value="Beta-PGM-like"/>
</dbReference>
<comment type="catalytic activity">
    <reaction evidence="8">
        <text>beta-D-glucose 1-phosphate = beta-D-glucose 6-phosphate</text>
        <dbReference type="Rhea" id="RHEA:20113"/>
        <dbReference type="ChEBI" id="CHEBI:57684"/>
        <dbReference type="ChEBI" id="CHEBI:58247"/>
        <dbReference type="EC" id="5.4.2.6"/>
    </reaction>
</comment>
<sequence>MFKGVLFDLDGILTDTAEYHYRAWKKLGQEIGIPIDRKFNEQLKGVSRNDSLKLLLEKADRVGEYNSERLQELATCKNNYYLEMIKNIGPEDVYPGILTLLKELKGHGIKVSLASASKNGPLLLGLLKLNSFFDGIADPEKIAFGKPKPDIFLLAAKNINVRAEECIGIEDAIAGVQAIQSSGAMPIGVGKTSELGDKLNIVPTTEKLTYDYLVSKWEDLFKVV</sequence>
<evidence type="ECO:0000256" key="4">
    <source>
        <dbReference type="ARBA" id="ARBA00022723"/>
    </source>
</evidence>
<dbReference type="Gene3D" id="3.40.50.1000">
    <property type="entry name" value="HAD superfamily/HAD-like"/>
    <property type="match status" value="1"/>
</dbReference>
<dbReference type="SFLD" id="SFLDG01129">
    <property type="entry name" value="C1.5:_HAD__Beta-PGM__Phosphata"/>
    <property type="match status" value="1"/>
</dbReference>
<proteinExistence type="inferred from homology"/>
<dbReference type="GO" id="GO:0008801">
    <property type="term" value="F:beta-phosphoglucomutase activity"/>
    <property type="evidence" value="ECO:0007669"/>
    <property type="project" value="UniProtKB-EC"/>
</dbReference>
<evidence type="ECO:0000256" key="9">
    <source>
        <dbReference type="ARBA" id="ARBA00044968"/>
    </source>
</evidence>
<keyword evidence="3" id="KW-0597">Phosphoprotein</keyword>
<accession>A0ABT4JMJ3</accession>
<dbReference type="RefSeq" id="WP_269023857.1">
    <property type="nucleotide sequence ID" value="NZ_JANXKW010000002.1"/>
</dbReference>
<dbReference type="InterPro" id="IPR023214">
    <property type="entry name" value="HAD_sf"/>
</dbReference>
<dbReference type="SFLD" id="SFLDG01135">
    <property type="entry name" value="C1.5.6:_HAD__Beta-PGM__Phospha"/>
    <property type="match status" value="1"/>
</dbReference>
<dbReference type="NCBIfam" id="TIGR02009">
    <property type="entry name" value="PGMB-YQAB-SF"/>
    <property type="match status" value="1"/>
</dbReference>
<dbReference type="Pfam" id="PF00702">
    <property type="entry name" value="Hydrolase"/>
    <property type="match status" value="1"/>
</dbReference>
<keyword evidence="4" id="KW-0479">Metal-binding</keyword>
<keyword evidence="6 11" id="KW-0413">Isomerase</keyword>
<gene>
    <name evidence="11" type="primary">pgmB</name>
    <name evidence="11" type="ORF">N0K80_04050</name>
</gene>
<evidence type="ECO:0000256" key="2">
    <source>
        <dbReference type="ARBA" id="ARBA00006171"/>
    </source>
</evidence>
<dbReference type="Gene3D" id="1.10.150.240">
    <property type="entry name" value="Putative phosphatase, domain 2"/>
    <property type="match status" value="1"/>
</dbReference>
<organism evidence="11 12">
    <name type="scientific">Dellaglioa carnosa</name>
    <dbReference type="NCBI Taxonomy" id="2995136"/>
    <lineage>
        <taxon>Bacteria</taxon>
        <taxon>Bacillati</taxon>
        <taxon>Bacillota</taxon>
        <taxon>Bacilli</taxon>
        <taxon>Lactobacillales</taxon>
        <taxon>Lactobacillaceae</taxon>
        <taxon>Dellaglioa</taxon>
    </lineage>
</organism>
<dbReference type="InterPro" id="IPR010972">
    <property type="entry name" value="Beta-PGM"/>
</dbReference>
<protein>
    <recommendedName>
        <fullName evidence="10">Beta-phosphoglucomutase</fullName>
        <ecNumber evidence="9">5.4.2.6</ecNumber>
    </recommendedName>
</protein>
<evidence type="ECO:0000256" key="8">
    <source>
        <dbReference type="ARBA" id="ARBA00044926"/>
    </source>
</evidence>
<comment type="similarity">
    <text evidence="2">Belongs to the HAD-like hydrolase superfamily. CbbY/CbbZ/Gph/YieH family.</text>
</comment>
<dbReference type="InterPro" id="IPR006439">
    <property type="entry name" value="HAD-SF_hydro_IA"/>
</dbReference>
<dbReference type="InterPro" id="IPR010976">
    <property type="entry name" value="B-phosphoglucomutase_hydrolase"/>
</dbReference>
<dbReference type="PANTHER" id="PTHR46193">
    <property type="entry name" value="6-PHOSPHOGLUCONATE PHOSPHATASE"/>
    <property type="match status" value="1"/>
</dbReference>
<dbReference type="EC" id="5.4.2.6" evidence="9"/>
<dbReference type="EMBL" id="JANXLI010000002">
    <property type="protein sequence ID" value="MCZ2491325.1"/>
    <property type="molecule type" value="Genomic_DNA"/>
</dbReference>
<evidence type="ECO:0000256" key="5">
    <source>
        <dbReference type="ARBA" id="ARBA00022842"/>
    </source>
</evidence>
<dbReference type="CDD" id="cd02598">
    <property type="entry name" value="HAD_BPGM"/>
    <property type="match status" value="1"/>
</dbReference>
<comment type="caution">
    <text evidence="11">The sequence shown here is derived from an EMBL/GenBank/DDBJ whole genome shotgun (WGS) entry which is preliminary data.</text>
</comment>
<evidence type="ECO:0000256" key="10">
    <source>
        <dbReference type="ARBA" id="ARBA00044991"/>
    </source>
</evidence>
<dbReference type="SUPFAM" id="SSF56784">
    <property type="entry name" value="HAD-like"/>
    <property type="match status" value="1"/>
</dbReference>
<evidence type="ECO:0000313" key="12">
    <source>
        <dbReference type="Proteomes" id="UP001081467"/>
    </source>
</evidence>
<dbReference type="SFLD" id="SFLDF00046">
    <property type="entry name" value="beta-phosphoglucomutase"/>
    <property type="match status" value="1"/>
</dbReference>
<evidence type="ECO:0000256" key="7">
    <source>
        <dbReference type="ARBA" id="ARBA00023277"/>
    </source>
</evidence>
<keyword evidence="12" id="KW-1185">Reference proteome</keyword>
<evidence type="ECO:0000256" key="3">
    <source>
        <dbReference type="ARBA" id="ARBA00022553"/>
    </source>
</evidence>
<comment type="cofactor">
    <cofactor evidence="1">
        <name>Mg(2+)</name>
        <dbReference type="ChEBI" id="CHEBI:18420"/>
    </cofactor>
</comment>
<dbReference type="SFLD" id="SFLDS00003">
    <property type="entry name" value="Haloacid_Dehalogenase"/>
    <property type="match status" value="1"/>
</dbReference>
<evidence type="ECO:0000256" key="6">
    <source>
        <dbReference type="ARBA" id="ARBA00023235"/>
    </source>
</evidence>
<evidence type="ECO:0000313" key="11">
    <source>
        <dbReference type="EMBL" id="MCZ2491325.1"/>
    </source>
</evidence>
<evidence type="ECO:0000256" key="1">
    <source>
        <dbReference type="ARBA" id="ARBA00001946"/>
    </source>
</evidence>
<name>A0ABT4JMJ3_9LACO</name>